<evidence type="ECO:0000313" key="2">
    <source>
        <dbReference type="Proteomes" id="UP000004736"/>
    </source>
</evidence>
<protein>
    <submittedName>
        <fullName evidence="1">Uncharacterized protein</fullName>
    </submittedName>
</protein>
<dbReference type="AlphaFoldDB" id="C9LRD7"/>
<organism evidence="1 2">
    <name type="scientific">Dialister invisus DSM 15470</name>
    <dbReference type="NCBI Taxonomy" id="592028"/>
    <lineage>
        <taxon>Bacteria</taxon>
        <taxon>Bacillati</taxon>
        <taxon>Bacillota</taxon>
        <taxon>Negativicutes</taxon>
        <taxon>Veillonellales</taxon>
        <taxon>Veillonellaceae</taxon>
        <taxon>Dialister</taxon>
    </lineage>
</organism>
<reference evidence="1" key="1">
    <citation type="submission" date="2009-09" db="EMBL/GenBank/DDBJ databases">
        <authorList>
            <person name="Weinstock G."/>
            <person name="Sodergren E."/>
            <person name="Clifton S."/>
            <person name="Fulton L."/>
            <person name="Fulton B."/>
            <person name="Courtney L."/>
            <person name="Fronick C."/>
            <person name="Harrison M."/>
            <person name="Strong C."/>
            <person name="Farmer C."/>
            <person name="Delahaunty K."/>
            <person name="Markovic C."/>
            <person name="Hall O."/>
            <person name="Minx P."/>
            <person name="Tomlinson C."/>
            <person name="Mitreva M."/>
            <person name="Nelson J."/>
            <person name="Hou S."/>
            <person name="Wollam A."/>
            <person name="Pepin K.H."/>
            <person name="Johnson M."/>
            <person name="Bhonagiri V."/>
            <person name="Nash W.E."/>
            <person name="Warren W."/>
            <person name="Chinwalla A."/>
            <person name="Mardis E.R."/>
            <person name="Wilson R.K."/>
        </authorList>
    </citation>
    <scope>NUCLEOTIDE SEQUENCE [LARGE SCALE GENOMIC DNA]</scope>
    <source>
        <strain evidence="1">DSM 15470</strain>
    </source>
</reference>
<proteinExistence type="predicted"/>
<dbReference type="EMBL" id="ACIM02000001">
    <property type="protein sequence ID" value="EEW96467.1"/>
    <property type="molecule type" value="Genomic_DNA"/>
</dbReference>
<evidence type="ECO:0000313" key="1">
    <source>
        <dbReference type="EMBL" id="EEW96467.1"/>
    </source>
</evidence>
<sequence length="51" mass="6016">MCDHSDISPLGRQILFYRKIRICQSFIERKTAFVSLVRKTNFPERTSLKNA</sequence>
<accession>C9LRD7</accession>
<dbReference type="STRING" id="592028.GCWU000321_00412"/>
<comment type="caution">
    <text evidence="1">The sequence shown here is derived from an EMBL/GenBank/DDBJ whole genome shotgun (WGS) entry which is preliminary data.</text>
</comment>
<keyword evidence="2" id="KW-1185">Reference proteome</keyword>
<dbReference type="HOGENOM" id="CLU_3098213_0_0_9"/>
<dbReference type="Proteomes" id="UP000004736">
    <property type="component" value="Unassembled WGS sequence"/>
</dbReference>
<name>C9LRD7_9FIRM</name>
<gene>
    <name evidence="1" type="ORF">GCWU000321_00412</name>
</gene>